<accession>A0A6J6HZ18</accession>
<feature type="compositionally biased region" description="Polar residues" evidence="1">
    <location>
        <begin position="47"/>
        <end position="66"/>
    </location>
</feature>
<reference evidence="3" key="1">
    <citation type="submission" date="2020-05" db="EMBL/GenBank/DDBJ databases">
        <authorList>
            <person name="Chiriac C."/>
            <person name="Salcher M."/>
            <person name="Ghai R."/>
            <person name="Kavagutti S V."/>
        </authorList>
    </citation>
    <scope>NUCLEOTIDE SEQUENCE</scope>
</reference>
<evidence type="ECO:0000313" key="3">
    <source>
        <dbReference type="EMBL" id="CAB4617793.1"/>
    </source>
</evidence>
<feature type="compositionally biased region" description="Low complexity" evidence="1">
    <location>
        <begin position="124"/>
        <end position="137"/>
    </location>
</feature>
<name>A0A6J6HZ18_9ZZZZ</name>
<gene>
    <name evidence="3" type="ORF">UFOPK1855_00801</name>
</gene>
<feature type="domain" description="FMN-binding" evidence="2">
    <location>
        <begin position="146"/>
        <end position="218"/>
    </location>
</feature>
<dbReference type="EMBL" id="CAEZUW010000134">
    <property type="protein sequence ID" value="CAB4617793.1"/>
    <property type="molecule type" value="Genomic_DNA"/>
</dbReference>
<dbReference type="Pfam" id="PF04205">
    <property type="entry name" value="FMN_bind"/>
    <property type="match status" value="1"/>
</dbReference>
<dbReference type="GO" id="GO:0016020">
    <property type="term" value="C:membrane"/>
    <property type="evidence" value="ECO:0007669"/>
    <property type="project" value="InterPro"/>
</dbReference>
<protein>
    <submittedName>
        <fullName evidence="3">Unannotated protein</fullName>
    </submittedName>
</protein>
<sequence length="218" mass="21432">MRQTTKAIISIASIGLIAASYKFGLEAPAAFANADAIAQAQNPNQATGQPNASPSTPTEPGQTPATPVTPAKPDTPNQPAAKPTTPAEPSGGSGSTGSGSGSGSGSTGSGSTGSGTGNTGSTGSGSNTGTTTPVEVTKTGTSIRYRFGTIQVSVTKTDGKITAVNLLQAGATGGRSQAFDFLVQYTVDAQGSSFGNISGATYTTDAYKQSLDAALAQF</sequence>
<dbReference type="GO" id="GO:0010181">
    <property type="term" value="F:FMN binding"/>
    <property type="evidence" value="ECO:0007669"/>
    <property type="project" value="InterPro"/>
</dbReference>
<dbReference type="AlphaFoldDB" id="A0A6J6HZ18"/>
<dbReference type="SMART" id="SM00900">
    <property type="entry name" value="FMN_bind"/>
    <property type="match status" value="1"/>
</dbReference>
<proteinExistence type="predicted"/>
<evidence type="ECO:0000259" key="2">
    <source>
        <dbReference type="SMART" id="SM00900"/>
    </source>
</evidence>
<feature type="compositionally biased region" description="Gly residues" evidence="1">
    <location>
        <begin position="91"/>
        <end position="123"/>
    </location>
</feature>
<dbReference type="InterPro" id="IPR007329">
    <property type="entry name" value="FMN-bd"/>
</dbReference>
<organism evidence="3">
    <name type="scientific">freshwater metagenome</name>
    <dbReference type="NCBI Taxonomy" id="449393"/>
    <lineage>
        <taxon>unclassified sequences</taxon>
        <taxon>metagenomes</taxon>
        <taxon>ecological metagenomes</taxon>
    </lineage>
</organism>
<evidence type="ECO:0000256" key="1">
    <source>
        <dbReference type="SAM" id="MobiDB-lite"/>
    </source>
</evidence>
<feature type="region of interest" description="Disordered" evidence="1">
    <location>
        <begin position="41"/>
        <end position="137"/>
    </location>
</feature>